<feature type="short sequence motif" description="GXGXXG" evidence="4">
    <location>
        <begin position="9"/>
        <end position="14"/>
    </location>
</feature>
<name>A0A316APL3_9BACT</name>
<dbReference type="Pfam" id="PF01734">
    <property type="entry name" value="Patatin"/>
    <property type="match status" value="1"/>
</dbReference>
<dbReference type="GO" id="GO:0016042">
    <property type="term" value="P:lipid catabolic process"/>
    <property type="evidence" value="ECO:0007669"/>
    <property type="project" value="UniProtKB-UniRule"/>
</dbReference>
<reference evidence="6 7" key="1">
    <citation type="submission" date="2018-03" db="EMBL/GenBank/DDBJ databases">
        <title>Genomic Encyclopedia of Archaeal and Bacterial Type Strains, Phase II (KMG-II): from individual species to whole genera.</title>
        <authorList>
            <person name="Goeker M."/>
        </authorList>
    </citation>
    <scope>NUCLEOTIDE SEQUENCE [LARGE SCALE GENOMIC DNA]</scope>
    <source>
        <strain evidence="6 7">DSM 100346</strain>
    </source>
</reference>
<gene>
    <name evidence="6" type="ORF">CLV98_102189</name>
</gene>
<keyword evidence="1 4" id="KW-0378">Hydrolase</keyword>
<organism evidence="6 7">
    <name type="scientific">Dyadobacter jejuensis</name>
    <dbReference type="NCBI Taxonomy" id="1082580"/>
    <lineage>
        <taxon>Bacteria</taxon>
        <taxon>Pseudomonadati</taxon>
        <taxon>Bacteroidota</taxon>
        <taxon>Cytophagia</taxon>
        <taxon>Cytophagales</taxon>
        <taxon>Spirosomataceae</taxon>
        <taxon>Dyadobacter</taxon>
    </lineage>
</organism>
<dbReference type="OrthoDB" id="9770965at2"/>
<protein>
    <submittedName>
        <fullName evidence="6">NTE family protein</fullName>
    </submittedName>
</protein>
<feature type="active site" description="Proton acceptor" evidence="4">
    <location>
        <position position="150"/>
    </location>
</feature>
<dbReference type="Gene3D" id="3.40.1090.10">
    <property type="entry name" value="Cytosolic phospholipase A2 catalytic domain"/>
    <property type="match status" value="2"/>
</dbReference>
<dbReference type="RefSeq" id="WP_109673249.1">
    <property type="nucleotide sequence ID" value="NZ_QGDT01000002.1"/>
</dbReference>
<sequence>MKIGLVLSGGGARGIAHIGAIKALMEVGVRPALISGTSAGAFVGAFIAAGYSPDDLLSILEKTRLLHYIRPAWDLKGLIKIDRVESLMIQYLPANRFESLAIPLQVTAADLTTSAECCFSEGPLIPPILGSCCLPGLFTPYHFGAYRLLDGAIFDNLPVRPIAQSVDFLIGINSNPVPTDAPPRYLPQIIYRSFRLAMRGKNQPSMNSCHMLIEPEGLSKTAPFDFRQPRKNFEIGYRFTQQYLKQNQDMLHHIRG</sequence>
<accession>A0A316APL3</accession>
<evidence type="ECO:0000256" key="2">
    <source>
        <dbReference type="ARBA" id="ARBA00022963"/>
    </source>
</evidence>
<proteinExistence type="predicted"/>
<evidence type="ECO:0000313" key="6">
    <source>
        <dbReference type="EMBL" id="PWJ59356.1"/>
    </source>
</evidence>
<dbReference type="PANTHER" id="PTHR14226:SF78">
    <property type="entry name" value="SLR0060 PROTEIN"/>
    <property type="match status" value="1"/>
</dbReference>
<dbReference type="AlphaFoldDB" id="A0A316APL3"/>
<dbReference type="EMBL" id="QGDT01000002">
    <property type="protein sequence ID" value="PWJ59356.1"/>
    <property type="molecule type" value="Genomic_DNA"/>
</dbReference>
<keyword evidence="7" id="KW-1185">Reference proteome</keyword>
<evidence type="ECO:0000256" key="1">
    <source>
        <dbReference type="ARBA" id="ARBA00022801"/>
    </source>
</evidence>
<evidence type="ECO:0000313" key="7">
    <source>
        <dbReference type="Proteomes" id="UP000245880"/>
    </source>
</evidence>
<comment type="caution">
    <text evidence="6">The sequence shown here is derived from an EMBL/GenBank/DDBJ whole genome shotgun (WGS) entry which is preliminary data.</text>
</comment>
<dbReference type="InterPro" id="IPR002641">
    <property type="entry name" value="PNPLA_dom"/>
</dbReference>
<feature type="short sequence motif" description="DGA/G" evidence="4">
    <location>
        <begin position="150"/>
        <end position="152"/>
    </location>
</feature>
<keyword evidence="2 4" id="KW-0442">Lipid degradation</keyword>
<feature type="short sequence motif" description="GXSXG" evidence="4">
    <location>
        <begin position="36"/>
        <end position="40"/>
    </location>
</feature>
<dbReference type="CDD" id="cd07205">
    <property type="entry name" value="Pat_PNPLA6_PNPLA7_NTE1_like"/>
    <property type="match status" value="1"/>
</dbReference>
<keyword evidence="3 4" id="KW-0443">Lipid metabolism</keyword>
<feature type="active site" description="Nucleophile" evidence="4">
    <location>
        <position position="38"/>
    </location>
</feature>
<dbReference type="Proteomes" id="UP000245880">
    <property type="component" value="Unassembled WGS sequence"/>
</dbReference>
<evidence type="ECO:0000259" key="5">
    <source>
        <dbReference type="PROSITE" id="PS51635"/>
    </source>
</evidence>
<evidence type="ECO:0000256" key="4">
    <source>
        <dbReference type="PROSITE-ProRule" id="PRU01161"/>
    </source>
</evidence>
<feature type="domain" description="PNPLA" evidence="5">
    <location>
        <begin position="5"/>
        <end position="163"/>
    </location>
</feature>
<dbReference type="InterPro" id="IPR050301">
    <property type="entry name" value="NTE"/>
</dbReference>
<dbReference type="PROSITE" id="PS51635">
    <property type="entry name" value="PNPLA"/>
    <property type="match status" value="1"/>
</dbReference>
<dbReference type="GO" id="GO:0016787">
    <property type="term" value="F:hydrolase activity"/>
    <property type="evidence" value="ECO:0007669"/>
    <property type="project" value="UniProtKB-UniRule"/>
</dbReference>
<dbReference type="PANTHER" id="PTHR14226">
    <property type="entry name" value="NEUROPATHY TARGET ESTERASE/SWISS CHEESE D.MELANOGASTER"/>
    <property type="match status" value="1"/>
</dbReference>
<evidence type="ECO:0000256" key="3">
    <source>
        <dbReference type="ARBA" id="ARBA00023098"/>
    </source>
</evidence>
<dbReference type="SUPFAM" id="SSF52151">
    <property type="entry name" value="FabD/lysophospholipase-like"/>
    <property type="match status" value="1"/>
</dbReference>
<dbReference type="InterPro" id="IPR016035">
    <property type="entry name" value="Acyl_Trfase/lysoPLipase"/>
</dbReference>